<feature type="transmembrane region" description="Helical" evidence="1">
    <location>
        <begin position="364"/>
        <end position="390"/>
    </location>
</feature>
<feature type="transmembrane region" description="Helical" evidence="1">
    <location>
        <begin position="264"/>
        <end position="288"/>
    </location>
</feature>
<feature type="transmembrane region" description="Helical" evidence="1">
    <location>
        <begin position="234"/>
        <end position="252"/>
    </location>
</feature>
<feature type="transmembrane region" description="Helical" evidence="1">
    <location>
        <begin position="435"/>
        <end position="454"/>
    </location>
</feature>
<feature type="transmembrane region" description="Helical" evidence="1">
    <location>
        <begin position="201"/>
        <end position="222"/>
    </location>
</feature>
<evidence type="ECO:0000313" key="3">
    <source>
        <dbReference type="Proteomes" id="UP000317716"/>
    </source>
</evidence>
<evidence type="ECO:0000313" key="2">
    <source>
        <dbReference type="EMBL" id="TMQ60118.1"/>
    </source>
</evidence>
<evidence type="ECO:0000256" key="1">
    <source>
        <dbReference type="SAM" id="Phobius"/>
    </source>
</evidence>
<dbReference type="AlphaFoldDB" id="A0A538T910"/>
<accession>A0A538T910</accession>
<keyword evidence="1" id="KW-1133">Transmembrane helix</keyword>
<dbReference type="Proteomes" id="UP000317716">
    <property type="component" value="Unassembled WGS sequence"/>
</dbReference>
<protein>
    <submittedName>
        <fullName evidence="2">Uncharacterized protein</fullName>
    </submittedName>
</protein>
<gene>
    <name evidence="2" type="ORF">E6K72_00960</name>
</gene>
<keyword evidence="1" id="KW-0812">Transmembrane</keyword>
<feature type="transmembrane region" description="Helical" evidence="1">
    <location>
        <begin position="466"/>
        <end position="486"/>
    </location>
</feature>
<feature type="transmembrane region" description="Helical" evidence="1">
    <location>
        <begin position="320"/>
        <end position="344"/>
    </location>
</feature>
<dbReference type="EMBL" id="VBOS01000030">
    <property type="protein sequence ID" value="TMQ60118.1"/>
    <property type="molecule type" value="Genomic_DNA"/>
</dbReference>
<proteinExistence type="predicted"/>
<comment type="caution">
    <text evidence="2">The sequence shown here is derived from an EMBL/GenBank/DDBJ whole genome shotgun (WGS) entry which is preliminary data.</text>
</comment>
<reference evidence="2 3" key="1">
    <citation type="journal article" date="2019" name="Nat. Microbiol.">
        <title>Mediterranean grassland soil C-N compound turnover is dependent on rainfall and depth, and is mediated by genomically divergent microorganisms.</title>
        <authorList>
            <person name="Diamond S."/>
            <person name="Andeer P.F."/>
            <person name="Li Z."/>
            <person name="Crits-Christoph A."/>
            <person name="Burstein D."/>
            <person name="Anantharaman K."/>
            <person name="Lane K.R."/>
            <person name="Thomas B.C."/>
            <person name="Pan C."/>
            <person name="Northen T.R."/>
            <person name="Banfield J.F."/>
        </authorList>
    </citation>
    <scope>NUCLEOTIDE SEQUENCE [LARGE SCALE GENOMIC DNA]</scope>
    <source>
        <strain evidence="2">WS_2</strain>
    </source>
</reference>
<organism evidence="2 3">
    <name type="scientific">Eiseniibacteriota bacterium</name>
    <dbReference type="NCBI Taxonomy" id="2212470"/>
    <lineage>
        <taxon>Bacteria</taxon>
        <taxon>Candidatus Eiseniibacteriota</taxon>
    </lineage>
</organism>
<feature type="transmembrane region" description="Helical" evidence="1">
    <location>
        <begin position="397"/>
        <end position="415"/>
    </location>
</feature>
<name>A0A538T910_UNCEI</name>
<sequence>MLRDRASEWLDRFGYGRDVLDRGSWVERIYPALLYTAKHAPSKLWRANWRLGPPFMVVVRQSPRWMVAGDIRGQISWEDPPVDVSGMTTACVTATGRLVYLRAVPPQIDTSRTRTEFDWRRLFEASEVDFSRFRSVPPSWVPPDAYDARGEWEGTIPELPGVPVRVAAAAYGGRPVYFEIIGPWSRPARMERITPTLTRRISGYTAGAMIAVGVAVALFLVRRNRRLGRGDPKGAARLAGLLFALTMFAWLASAHHVPAPDLEIGGLIAACAASLMAGTSCAVMYLAIEPYVRRIMPELLIGWARTLEGRFKDPRVGRDVLMGAVLGCTSTLLLHLSNALPTWMPILGQTTVPPSFPFLQGGRVMIGALAGFASNSLVFGLLLLLVLFLLRVALRRTWPSLVAMMVLLTLLQLGGENVGLETPFAVLQAVLGTWAVGRIGLLGGAAMWLYRLVLSGLPLPPAASAPYTPATLLLIGLMLALAAYALRISVGSRPLFSLAALEE</sequence>
<keyword evidence="1" id="KW-0472">Membrane</keyword>